<dbReference type="AlphaFoldDB" id="A0ABC8C2P0"/>
<feature type="binding site" evidence="5">
    <location>
        <position position="92"/>
    </location>
    <ligand>
        <name>Zn(2+)</name>
        <dbReference type="ChEBI" id="CHEBI:29105"/>
    </ligand>
</feature>
<organism evidence="7 8">
    <name type="scientific">Kitasatospora albolonga</name>
    <dbReference type="NCBI Taxonomy" id="68173"/>
    <lineage>
        <taxon>Bacteria</taxon>
        <taxon>Bacillati</taxon>
        <taxon>Actinomycetota</taxon>
        <taxon>Actinomycetes</taxon>
        <taxon>Kitasatosporales</taxon>
        <taxon>Streptomycetaceae</taxon>
        <taxon>Kitasatospora</taxon>
    </lineage>
</organism>
<feature type="compositionally biased region" description="Basic and acidic residues" evidence="6">
    <location>
        <begin position="146"/>
        <end position="158"/>
    </location>
</feature>
<keyword evidence="2 5" id="KW-0533">Nickel</keyword>
<feature type="binding site" evidence="5">
    <location>
        <position position="95"/>
    </location>
    <ligand>
        <name>Zn(2+)</name>
        <dbReference type="ChEBI" id="CHEBI:29105"/>
    </ligand>
</feature>
<gene>
    <name evidence="5" type="primary">hypA</name>
    <name evidence="7" type="ORF">B7C62_34455</name>
</gene>
<sequence length="158" mass="16638">MHELSIAMAVVEQVDDALRERGAERVPVRSLTLRVGELSGVVPEALDFSFGVAAEGTVLADARLLIETVEGRARCGSCGRDTATGMPPDLWCGPCSRAMNLTGGRELEIARVVLDDVRPDDAGERHGDDDAPGVTGAQADAAADAPARDKEASHVPHR</sequence>
<name>A0ABC8C2P0_9ACTN</name>
<dbReference type="Pfam" id="PF01155">
    <property type="entry name" value="HypA"/>
    <property type="match status" value="1"/>
</dbReference>
<dbReference type="GO" id="GO:0016151">
    <property type="term" value="F:nickel cation binding"/>
    <property type="evidence" value="ECO:0007669"/>
    <property type="project" value="UniProtKB-UniRule"/>
</dbReference>
<dbReference type="InterPro" id="IPR000688">
    <property type="entry name" value="HypA/HybF"/>
</dbReference>
<evidence type="ECO:0000313" key="7">
    <source>
        <dbReference type="EMBL" id="ARF76823.1"/>
    </source>
</evidence>
<accession>A0ABC8C2P0</accession>
<evidence type="ECO:0000256" key="6">
    <source>
        <dbReference type="SAM" id="MobiDB-lite"/>
    </source>
</evidence>
<evidence type="ECO:0000313" key="8">
    <source>
        <dbReference type="Proteomes" id="UP000192251"/>
    </source>
</evidence>
<dbReference type="PANTHER" id="PTHR34535">
    <property type="entry name" value="HYDROGENASE MATURATION FACTOR HYPA"/>
    <property type="match status" value="1"/>
</dbReference>
<comment type="function">
    <text evidence="5">Involved in the maturation of [NiFe] hydrogenases. Required for nickel insertion into the metal center of the hydrogenase.</text>
</comment>
<evidence type="ECO:0000256" key="1">
    <source>
        <dbReference type="ARBA" id="ARBA00010748"/>
    </source>
</evidence>
<proteinExistence type="inferred from homology"/>
<keyword evidence="8" id="KW-1185">Reference proteome</keyword>
<dbReference type="GO" id="GO:0008270">
    <property type="term" value="F:zinc ion binding"/>
    <property type="evidence" value="ECO:0007669"/>
    <property type="project" value="UniProtKB-UniRule"/>
</dbReference>
<evidence type="ECO:0000256" key="5">
    <source>
        <dbReference type="HAMAP-Rule" id="MF_00213"/>
    </source>
</evidence>
<dbReference type="Proteomes" id="UP000192251">
    <property type="component" value="Chromosome"/>
</dbReference>
<protein>
    <recommendedName>
        <fullName evidence="5">Hydrogenase maturation factor HypA</fullName>
    </recommendedName>
</protein>
<dbReference type="KEGG" id="kab:B7C62_34455"/>
<feature type="compositionally biased region" description="Basic and acidic residues" evidence="6">
    <location>
        <begin position="118"/>
        <end position="129"/>
    </location>
</feature>
<evidence type="ECO:0000256" key="4">
    <source>
        <dbReference type="ARBA" id="ARBA00022833"/>
    </source>
</evidence>
<dbReference type="EMBL" id="CP020563">
    <property type="protein sequence ID" value="ARF76823.1"/>
    <property type="molecule type" value="Genomic_DNA"/>
</dbReference>
<evidence type="ECO:0000256" key="3">
    <source>
        <dbReference type="ARBA" id="ARBA00022723"/>
    </source>
</evidence>
<feature type="binding site" evidence="5">
    <location>
        <position position="2"/>
    </location>
    <ligand>
        <name>Ni(2+)</name>
        <dbReference type="ChEBI" id="CHEBI:49786"/>
    </ligand>
</feature>
<dbReference type="InterPro" id="IPR020538">
    <property type="entry name" value="Hydgase_Ni_incorp_HypA/HybF_CS"/>
</dbReference>
<comment type="similarity">
    <text evidence="1 5">Belongs to the HypA/HybF family.</text>
</comment>
<keyword evidence="3 5" id="KW-0479">Metal-binding</keyword>
<dbReference type="PANTHER" id="PTHR34535:SF3">
    <property type="entry name" value="HYDROGENASE MATURATION FACTOR HYPA"/>
    <property type="match status" value="1"/>
</dbReference>
<keyword evidence="4 5" id="KW-0862">Zinc</keyword>
<feature type="binding site" evidence="5">
    <location>
        <position position="78"/>
    </location>
    <ligand>
        <name>Zn(2+)</name>
        <dbReference type="ChEBI" id="CHEBI:29105"/>
    </ligand>
</feature>
<reference evidence="7 8" key="1">
    <citation type="submission" date="2017-04" db="EMBL/GenBank/DDBJ databases">
        <title>The complete genome sequence of Streptomyces albolongus YIM 101047, the producer of novel bafilomycins and novel odoriferous sesquiterpenoids.</title>
        <authorList>
            <person name="Yin M."/>
            <person name="Jiang Y."/>
        </authorList>
    </citation>
    <scope>NUCLEOTIDE SEQUENCE [LARGE SCALE GENOMIC DNA]</scope>
    <source>
        <strain evidence="7 8">YIM 101047</strain>
    </source>
</reference>
<dbReference type="HAMAP" id="MF_00213">
    <property type="entry name" value="HypA_HybF"/>
    <property type="match status" value="1"/>
</dbReference>
<dbReference type="Gene3D" id="3.30.2320.80">
    <property type="match status" value="1"/>
</dbReference>
<evidence type="ECO:0000256" key="2">
    <source>
        <dbReference type="ARBA" id="ARBA00022596"/>
    </source>
</evidence>
<dbReference type="PROSITE" id="PS01249">
    <property type="entry name" value="HYPA"/>
    <property type="match status" value="1"/>
</dbReference>
<dbReference type="RefSeq" id="WP_084753005.1">
    <property type="nucleotide sequence ID" value="NZ_CP020563.1"/>
</dbReference>
<feature type="region of interest" description="Disordered" evidence="6">
    <location>
        <begin position="118"/>
        <end position="158"/>
    </location>
</feature>
<feature type="binding site" evidence="5">
    <location>
        <position position="75"/>
    </location>
    <ligand>
        <name>Zn(2+)</name>
        <dbReference type="ChEBI" id="CHEBI:29105"/>
    </ligand>
</feature>